<dbReference type="GO" id="GO:0005739">
    <property type="term" value="C:mitochondrion"/>
    <property type="evidence" value="ECO:0007669"/>
    <property type="project" value="TreeGrafter"/>
</dbReference>
<sequence length="323" mass="33697">MPDTTTAMDSPFGFIGLGAMGFPMASNIRRHLPATTPLYIFDLNTAACERFVREHAPLPVVVAQSARAVAAHARTIVSIVTAAPHVRAVYLDGEKGVIAAGKGDDDAQERLVLECSTIDVETTRDVGGALAAAGQGVYIDAPVSGGVPGAAAGTLSFLIGAASDAPIRARVDAVVGMMGDPAKVFYLGGLGNGLAAKLANNYCSCIINLVTSEALNFGIRAGLDKRDLVKVIRASTGNSFMLEKVCPVPGVDPDAPSSRDYEGGFKMVMMPKDVRLAVEAAEKLGARAATGRAALQVYEEAAKDERIREKDASSVYRFLGGPE</sequence>
<evidence type="ECO:0000256" key="7">
    <source>
        <dbReference type="ARBA" id="ARBA00049197"/>
    </source>
</evidence>
<evidence type="ECO:0000256" key="5">
    <source>
        <dbReference type="ARBA" id="ARBA00023002"/>
    </source>
</evidence>
<dbReference type="Gene3D" id="3.40.50.720">
    <property type="entry name" value="NAD(P)-binding Rossmann-like Domain"/>
    <property type="match status" value="1"/>
</dbReference>
<feature type="domain" description="3-hydroxyisobutyrate dehydrogenase-like NAD-binding" evidence="10">
    <location>
        <begin position="191"/>
        <end position="319"/>
    </location>
</feature>
<protein>
    <recommendedName>
        <fullName evidence="3">3-hydroxyisobutyrate dehydrogenase</fullName>
        <ecNumber evidence="3">1.1.1.31</ecNumber>
    </recommendedName>
</protein>
<gene>
    <name evidence="11" type="ORF">DBV05_g11849</name>
</gene>
<dbReference type="GO" id="GO:0051287">
    <property type="term" value="F:NAD binding"/>
    <property type="evidence" value="ECO:0007669"/>
    <property type="project" value="InterPro"/>
</dbReference>
<reference evidence="11 12" key="1">
    <citation type="journal article" date="2019" name="Sci. Rep.">
        <title>A multi-omics analysis of the grapevine pathogen Lasiodiplodia theobromae reveals that temperature affects the expression of virulence- and pathogenicity-related genes.</title>
        <authorList>
            <person name="Felix C."/>
            <person name="Meneses R."/>
            <person name="Goncalves M.F.M."/>
            <person name="Tilleman L."/>
            <person name="Duarte A.S."/>
            <person name="Jorrin-Novo J.V."/>
            <person name="Van de Peer Y."/>
            <person name="Deforce D."/>
            <person name="Van Nieuwerburgh F."/>
            <person name="Esteves A.C."/>
            <person name="Alves A."/>
        </authorList>
    </citation>
    <scope>NUCLEOTIDE SEQUENCE [LARGE SCALE GENOMIC DNA]</scope>
    <source>
        <strain evidence="11 12">LA-SOL3</strain>
    </source>
</reference>
<evidence type="ECO:0000256" key="6">
    <source>
        <dbReference type="ARBA" id="ARBA00023027"/>
    </source>
</evidence>
<dbReference type="InterPro" id="IPR008927">
    <property type="entry name" value="6-PGluconate_DH-like_C_sf"/>
</dbReference>
<comment type="pathway">
    <text evidence="1">Amino-acid degradation; L-valine degradation.</text>
</comment>
<dbReference type="SUPFAM" id="SSF51735">
    <property type="entry name" value="NAD(P)-binding Rossmann-fold domains"/>
    <property type="match status" value="1"/>
</dbReference>
<dbReference type="InterPro" id="IPR013328">
    <property type="entry name" value="6PGD_dom2"/>
</dbReference>
<evidence type="ECO:0000256" key="8">
    <source>
        <dbReference type="PIRSR" id="PIRSR000103-1"/>
    </source>
</evidence>
<dbReference type="GO" id="GO:0008442">
    <property type="term" value="F:3-hydroxyisobutyrate dehydrogenase activity"/>
    <property type="evidence" value="ECO:0007669"/>
    <property type="project" value="UniProtKB-EC"/>
</dbReference>
<evidence type="ECO:0000256" key="1">
    <source>
        <dbReference type="ARBA" id="ARBA00005109"/>
    </source>
</evidence>
<feature type="domain" description="6-phosphogluconate dehydrogenase NADP-binding" evidence="9">
    <location>
        <begin position="12"/>
        <end position="187"/>
    </location>
</feature>
<evidence type="ECO:0000313" key="11">
    <source>
        <dbReference type="EMBL" id="KAB2569468.1"/>
    </source>
</evidence>
<keyword evidence="4" id="KW-0101">Branched-chain amino acid catabolism</keyword>
<dbReference type="Proteomes" id="UP000325902">
    <property type="component" value="Unassembled WGS sequence"/>
</dbReference>
<keyword evidence="5" id="KW-0560">Oxidoreductase</keyword>
<evidence type="ECO:0000256" key="3">
    <source>
        <dbReference type="ARBA" id="ARBA00012991"/>
    </source>
</evidence>
<evidence type="ECO:0000259" key="10">
    <source>
        <dbReference type="Pfam" id="PF14833"/>
    </source>
</evidence>
<dbReference type="PROSITE" id="PS00895">
    <property type="entry name" value="3_HYDROXYISOBUT_DH"/>
    <property type="match status" value="1"/>
</dbReference>
<dbReference type="InterPro" id="IPR036291">
    <property type="entry name" value="NAD(P)-bd_dom_sf"/>
</dbReference>
<dbReference type="EMBL" id="VCHE01000192">
    <property type="protein sequence ID" value="KAB2569468.1"/>
    <property type="molecule type" value="Genomic_DNA"/>
</dbReference>
<dbReference type="PANTHER" id="PTHR22981">
    <property type="entry name" value="3-HYDROXYISOBUTYRATE DEHYDROGENASE-RELATED"/>
    <property type="match status" value="1"/>
</dbReference>
<dbReference type="EC" id="1.1.1.31" evidence="3"/>
<accession>A0A5N5CVV0</accession>
<proteinExistence type="inferred from homology"/>
<comment type="caution">
    <text evidence="11">The sequence shown here is derived from an EMBL/GenBank/DDBJ whole genome shotgun (WGS) entry which is preliminary data.</text>
</comment>
<organism evidence="11 12">
    <name type="scientific">Lasiodiplodia theobromae</name>
    <dbReference type="NCBI Taxonomy" id="45133"/>
    <lineage>
        <taxon>Eukaryota</taxon>
        <taxon>Fungi</taxon>
        <taxon>Dikarya</taxon>
        <taxon>Ascomycota</taxon>
        <taxon>Pezizomycotina</taxon>
        <taxon>Dothideomycetes</taxon>
        <taxon>Dothideomycetes incertae sedis</taxon>
        <taxon>Botryosphaeriales</taxon>
        <taxon>Botryosphaeriaceae</taxon>
        <taxon>Lasiodiplodia</taxon>
    </lineage>
</organism>
<comment type="similarity">
    <text evidence="2">Belongs to the HIBADH-related family. 3-hydroxyisobutyrate dehydrogenase subfamily.</text>
</comment>
<dbReference type="GO" id="GO:0050661">
    <property type="term" value="F:NADP binding"/>
    <property type="evidence" value="ECO:0007669"/>
    <property type="project" value="InterPro"/>
</dbReference>
<dbReference type="GO" id="GO:0006574">
    <property type="term" value="P:L-valine catabolic process"/>
    <property type="evidence" value="ECO:0007669"/>
    <property type="project" value="TreeGrafter"/>
</dbReference>
<dbReference type="Pfam" id="PF14833">
    <property type="entry name" value="NAD_binding_11"/>
    <property type="match status" value="1"/>
</dbReference>
<feature type="active site" evidence="8">
    <location>
        <position position="197"/>
    </location>
</feature>
<dbReference type="SUPFAM" id="SSF48179">
    <property type="entry name" value="6-phosphogluconate dehydrogenase C-terminal domain-like"/>
    <property type="match status" value="1"/>
</dbReference>
<dbReference type="InterPro" id="IPR015815">
    <property type="entry name" value="HIBADH-related"/>
</dbReference>
<evidence type="ECO:0000313" key="12">
    <source>
        <dbReference type="Proteomes" id="UP000325902"/>
    </source>
</evidence>
<dbReference type="InterPro" id="IPR029154">
    <property type="entry name" value="HIBADH-like_NADP-bd"/>
</dbReference>
<dbReference type="OrthoDB" id="21615at2759"/>
<dbReference type="PIRSF" id="PIRSF000103">
    <property type="entry name" value="HIBADH"/>
    <property type="match status" value="1"/>
</dbReference>
<dbReference type="InterPro" id="IPR002204">
    <property type="entry name" value="3-OH-isobutyrate_DH-rel_CS"/>
</dbReference>
<dbReference type="FunFam" id="1.10.1040.10:FF:000006">
    <property type="entry name" value="3-hydroxyisobutyrate dehydrogenase"/>
    <property type="match status" value="1"/>
</dbReference>
<keyword evidence="6" id="KW-0520">NAD</keyword>
<dbReference type="PANTHER" id="PTHR22981:SF81">
    <property type="entry name" value="DEHYDROGENASE, PUTATIVE-RELATED"/>
    <property type="match status" value="1"/>
</dbReference>
<evidence type="ECO:0000256" key="4">
    <source>
        <dbReference type="ARBA" id="ARBA00022456"/>
    </source>
</evidence>
<dbReference type="Gene3D" id="1.10.1040.10">
    <property type="entry name" value="N-(1-d-carboxylethyl)-l-norvaline Dehydrogenase, domain 2"/>
    <property type="match status" value="1"/>
</dbReference>
<dbReference type="Pfam" id="PF03446">
    <property type="entry name" value="NAD_binding_2"/>
    <property type="match status" value="1"/>
</dbReference>
<name>A0A5N5CVV0_9PEZI</name>
<keyword evidence="12" id="KW-1185">Reference proteome</keyword>
<dbReference type="InterPro" id="IPR006115">
    <property type="entry name" value="6PGDH_NADP-bd"/>
</dbReference>
<dbReference type="AlphaFoldDB" id="A0A5N5CVV0"/>
<comment type="catalytic activity">
    <reaction evidence="7">
        <text>3-hydroxy-2-methylpropanoate + NAD(+) = 2-methyl-3-oxopropanoate + NADH + H(+)</text>
        <dbReference type="Rhea" id="RHEA:17681"/>
        <dbReference type="ChEBI" id="CHEBI:11805"/>
        <dbReference type="ChEBI" id="CHEBI:15378"/>
        <dbReference type="ChEBI" id="CHEBI:57540"/>
        <dbReference type="ChEBI" id="CHEBI:57700"/>
        <dbReference type="ChEBI" id="CHEBI:57945"/>
        <dbReference type="EC" id="1.1.1.31"/>
    </reaction>
</comment>
<evidence type="ECO:0000256" key="2">
    <source>
        <dbReference type="ARBA" id="ARBA00006013"/>
    </source>
</evidence>
<evidence type="ECO:0000259" key="9">
    <source>
        <dbReference type="Pfam" id="PF03446"/>
    </source>
</evidence>